<organism evidence="2 3">
    <name type="scientific">Sutterella megalosphaeroides</name>
    <dbReference type="NCBI Taxonomy" id="2494234"/>
    <lineage>
        <taxon>Bacteria</taxon>
        <taxon>Pseudomonadati</taxon>
        <taxon>Pseudomonadota</taxon>
        <taxon>Betaproteobacteria</taxon>
        <taxon>Burkholderiales</taxon>
        <taxon>Sutterellaceae</taxon>
        <taxon>Sutterella</taxon>
    </lineage>
</organism>
<protein>
    <recommendedName>
        <fullName evidence="4">Lipoprotein</fullName>
    </recommendedName>
</protein>
<reference evidence="2 3" key="1">
    <citation type="journal article" date="2018" name="Int. J. Syst. Evol. Microbiol.">
        <title>Mesosutterella multiformis gen. nov., sp. nov., a member of the family Sutterellaceae and Sutterella megalosphaeroides sp. nov., isolated from human faeces.</title>
        <authorList>
            <person name="Sakamoto M."/>
            <person name="Ikeyama N."/>
            <person name="Kunihiro T."/>
            <person name="Iino T."/>
            <person name="Yuki M."/>
            <person name="Ohkuma M."/>
        </authorList>
    </citation>
    <scope>NUCLEOTIDE SEQUENCE [LARGE SCALE GENOMIC DNA]</scope>
    <source>
        <strain evidence="2 3">6FBBBH3</strain>
    </source>
</reference>
<dbReference type="OrthoDB" id="9150631at2"/>
<dbReference type="EMBL" id="AP018786">
    <property type="protein sequence ID" value="BBF22671.1"/>
    <property type="molecule type" value="Genomic_DNA"/>
</dbReference>
<feature type="chain" id="PRO_5016247364" description="Lipoprotein" evidence="1">
    <location>
        <begin position="27"/>
        <end position="419"/>
    </location>
</feature>
<evidence type="ECO:0000313" key="3">
    <source>
        <dbReference type="Proteomes" id="UP000271003"/>
    </source>
</evidence>
<feature type="signal peptide" evidence="1">
    <location>
        <begin position="1"/>
        <end position="26"/>
    </location>
</feature>
<accession>A0A2Z6I882</accession>
<name>A0A2Z6I882_9BURK</name>
<gene>
    <name evidence="2" type="ORF">SUTMEG_05620</name>
</gene>
<keyword evidence="1" id="KW-0732">Signal</keyword>
<evidence type="ECO:0000313" key="2">
    <source>
        <dbReference type="EMBL" id="BBF22671.1"/>
    </source>
</evidence>
<dbReference type="KEGG" id="sutt:SUTMEG_05620"/>
<proteinExistence type="predicted"/>
<dbReference type="AlphaFoldDB" id="A0A2Z6I882"/>
<keyword evidence="3" id="KW-1185">Reference proteome</keyword>
<evidence type="ECO:0008006" key="4">
    <source>
        <dbReference type="Google" id="ProtNLM"/>
    </source>
</evidence>
<evidence type="ECO:0000256" key="1">
    <source>
        <dbReference type="SAM" id="SignalP"/>
    </source>
</evidence>
<sequence>MRFAIGLTLLSSSLLLLTGCSSTLTAINAGKSAEPAKAAKAAKDARPKKKEAPVPVAMPAFDALKGKGLYYFDDNKGSRFYVTDTIAENGLYDVKEEFKRGEPHGFTWGTGAAAILRKGVALDPQAIEGVSLASDHHIVVHLRNGDASRKKGKKRSEDPGELDLHLTLEAYDMSDLPIGPYLVTRTNRTTPAGYLIGSRYTFPKGSIGYRATLWVNSDEVIVPTKNAFTGSGSIEDFSKRFTKEIPYCLRYIPGRNATPLGLKFEEPIVKKTGKDSKGRLVEVAQKGSAELYPVKKGTIFCGRDDDRSLATARWSLRYVNGSRVLEFDFPDEIRAEDFGVPRTHRNALKVAFAEERVKEKGKTVRKLVPARVWLANKRITDYQWRFNETAAEAVREALEATKDARREWDEKHATKKAKK</sequence>
<dbReference type="Proteomes" id="UP000271003">
    <property type="component" value="Chromosome"/>
</dbReference>
<dbReference type="PROSITE" id="PS51257">
    <property type="entry name" value="PROKAR_LIPOPROTEIN"/>
    <property type="match status" value="1"/>
</dbReference>
<dbReference type="RefSeq" id="WP_120176356.1">
    <property type="nucleotide sequence ID" value="NZ_AP018786.1"/>
</dbReference>